<keyword evidence="2" id="KW-1185">Reference proteome</keyword>
<comment type="caution">
    <text evidence="1">The sequence shown here is derived from an EMBL/GenBank/DDBJ whole genome shotgun (WGS) entry which is preliminary data.</text>
</comment>
<organism evidence="1 2">
    <name type="scientific">Kribbella caucasensis</name>
    <dbReference type="NCBI Taxonomy" id="2512215"/>
    <lineage>
        <taxon>Bacteria</taxon>
        <taxon>Bacillati</taxon>
        <taxon>Actinomycetota</taxon>
        <taxon>Actinomycetes</taxon>
        <taxon>Propionibacteriales</taxon>
        <taxon>Kribbellaceae</taxon>
        <taxon>Kribbella</taxon>
    </lineage>
</organism>
<reference evidence="1 2" key="1">
    <citation type="submission" date="2019-03" db="EMBL/GenBank/DDBJ databases">
        <title>Genomic Encyclopedia of Type Strains, Phase III (KMG-III): the genomes of soil and plant-associated and newly described type strains.</title>
        <authorList>
            <person name="Whitman W."/>
        </authorList>
    </citation>
    <scope>NUCLEOTIDE SEQUENCE [LARGE SCALE GENOMIC DNA]</scope>
    <source>
        <strain evidence="1 2">VKM Ac-2527</strain>
    </source>
</reference>
<evidence type="ECO:0000313" key="1">
    <source>
        <dbReference type="EMBL" id="TDO54235.1"/>
    </source>
</evidence>
<dbReference type="AlphaFoldDB" id="A0A4R6KNN8"/>
<sequence length="106" mass="11447">MSTRSFWPPTEAAQVDYEALRAHLLEHDRLPDDLAAARFARRGLAGLITWPVSDPIFVAELVGASRPAWSPHADPRLDALAAGYQFLLDAAAARQVSPITVTGGAR</sequence>
<protein>
    <submittedName>
        <fullName evidence="1">Uncharacterized protein</fullName>
    </submittedName>
</protein>
<dbReference type="EMBL" id="SNWQ01000001">
    <property type="protein sequence ID" value="TDO54235.1"/>
    <property type="molecule type" value="Genomic_DNA"/>
</dbReference>
<gene>
    <name evidence="1" type="ORF">EV643_10116</name>
</gene>
<dbReference type="Proteomes" id="UP000295388">
    <property type="component" value="Unassembled WGS sequence"/>
</dbReference>
<name>A0A4R6KNN8_9ACTN</name>
<dbReference type="RefSeq" id="WP_133797851.1">
    <property type="nucleotide sequence ID" value="NZ_SNWQ01000001.1"/>
</dbReference>
<proteinExistence type="predicted"/>
<dbReference type="OrthoDB" id="4350934at2"/>
<accession>A0A4R6KNN8</accession>
<evidence type="ECO:0000313" key="2">
    <source>
        <dbReference type="Proteomes" id="UP000295388"/>
    </source>
</evidence>